<dbReference type="PANTHER" id="PTHR11655">
    <property type="entry name" value="60S/50S RIBOSOMAL PROTEIN L6/L9"/>
    <property type="match status" value="1"/>
</dbReference>
<evidence type="ECO:0000313" key="9">
    <source>
        <dbReference type="Proteomes" id="UP000577419"/>
    </source>
</evidence>
<dbReference type="EMBL" id="JAGVWF010000038">
    <property type="protein sequence ID" value="MBS3059362.1"/>
    <property type="molecule type" value="Genomic_DNA"/>
</dbReference>
<dbReference type="InterPro" id="IPR020040">
    <property type="entry name" value="Ribosomal_uL6_a/b-dom"/>
</dbReference>
<name>A0A7J4IS47_9ARCH</name>
<reference evidence="8" key="3">
    <citation type="submission" date="2021-05" db="EMBL/GenBank/DDBJ databases">
        <title>Protein family content uncovers lineage relationships and bacterial pathway maintenance mechanisms in DPANN archaea.</title>
        <authorList>
            <person name="Castelle C.J."/>
            <person name="Meheust R."/>
            <person name="Jaffe A.L."/>
            <person name="Seitz K."/>
            <person name="Gong X."/>
            <person name="Baker B.J."/>
            <person name="Banfield J.F."/>
        </authorList>
    </citation>
    <scope>NUCLEOTIDE SEQUENCE</scope>
    <source>
        <strain evidence="8">RIFCSPHIGHO2_01_FULL_GW2011_AR10_43_9</strain>
    </source>
</reference>
<dbReference type="InterPro" id="IPR002359">
    <property type="entry name" value="Ribosomal_uL6_CS2"/>
</dbReference>
<evidence type="ECO:0000259" key="6">
    <source>
        <dbReference type="Pfam" id="PF00347"/>
    </source>
</evidence>
<dbReference type="Gene3D" id="3.90.930.12">
    <property type="entry name" value="Ribosomal protein L6, alpha-beta domain"/>
    <property type="match status" value="2"/>
</dbReference>
<evidence type="ECO:0000256" key="4">
    <source>
        <dbReference type="ARBA" id="ARBA00023274"/>
    </source>
</evidence>
<dbReference type="NCBIfam" id="NF004037">
    <property type="entry name" value="PRK05518.1"/>
    <property type="match status" value="1"/>
</dbReference>
<dbReference type="EMBL" id="DUFG01000017">
    <property type="protein sequence ID" value="HIH08341.1"/>
    <property type="molecule type" value="Genomic_DNA"/>
</dbReference>
<evidence type="ECO:0000313" key="7">
    <source>
        <dbReference type="EMBL" id="HIH08341.1"/>
    </source>
</evidence>
<dbReference type="FunFam" id="3.90.930.12:FF:000008">
    <property type="entry name" value="50S ribosomal protein L6"/>
    <property type="match status" value="1"/>
</dbReference>
<dbReference type="Proteomes" id="UP000577419">
    <property type="component" value="Unassembled WGS sequence"/>
</dbReference>
<dbReference type="PANTHER" id="PTHR11655:SF16">
    <property type="entry name" value="60S RIBOSOMAL PROTEIN L9"/>
    <property type="match status" value="1"/>
</dbReference>
<evidence type="ECO:0000256" key="5">
    <source>
        <dbReference type="ARBA" id="ARBA00035454"/>
    </source>
</evidence>
<dbReference type="PIRSF" id="PIRSF002162">
    <property type="entry name" value="Ribosomal_L6"/>
    <property type="match status" value="1"/>
</dbReference>
<dbReference type="InterPro" id="IPR000702">
    <property type="entry name" value="Ribosomal_uL6-like"/>
</dbReference>
<reference evidence="8" key="2">
    <citation type="submission" date="2021-03" db="EMBL/GenBank/DDBJ databases">
        <authorList>
            <person name="Jaffe A."/>
        </authorList>
    </citation>
    <scope>NUCLEOTIDE SEQUENCE</scope>
    <source>
        <strain evidence="8">RIFCSPHIGHO2_01_FULL_GW2011_AR10_43_9</strain>
    </source>
</reference>
<keyword evidence="1" id="KW-0699">rRNA-binding</keyword>
<dbReference type="GO" id="GO:0002181">
    <property type="term" value="P:cytoplasmic translation"/>
    <property type="evidence" value="ECO:0007669"/>
    <property type="project" value="TreeGrafter"/>
</dbReference>
<evidence type="ECO:0000256" key="1">
    <source>
        <dbReference type="ARBA" id="ARBA00022730"/>
    </source>
</evidence>
<keyword evidence="4" id="KW-0687">Ribonucleoprotein</keyword>
<dbReference type="Pfam" id="PF00347">
    <property type="entry name" value="Ribosomal_L6"/>
    <property type="match status" value="1"/>
</dbReference>
<feature type="domain" description="Large ribosomal subunit protein uL6 alpha-beta" evidence="6">
    <location>
        <begin position="96"/>
        <end position="169"/>
    </location>
</feature>
<dbReference type="Proteomes" id="UP000683213">
    <property type="component" value="Unassembled WGS sequence"/>
</dbReference>
<evidence type="ECO:0000256" key="3">
    <source>
        <dbReference type="ARBA" id="ARBA00022980"/>
    </source>
</evidence>
<protein>
    <recommendedName>
        <fullName evidence="5">50S ribosomal protein L6</fullName>
    </recommendedName>
</protein>
<accession>A0A7J4IS47</accession>
<dbReference type="SUPFAM" id="SSF56053">
    <property type="entry name" value="Ribosomal protein L6"/>
    <property type="match status" value="2"/>
</dbReference>
<sequence length="189" mass="20922">MNALVEKVVELPKEIEMDVKRNRVKMKLHGKEIERKFKVKHISIEKKDSSVLIKADSDKKSVLSIMNTISSDLDNMANGLKFGYECKAEIVYSHFPMNIAVKDVVVEINNLAGAKQAKKAQIVGLTTVQVKGKEITIKGPDKQAVGQTAANLEQATKIKNKDVRVFQDGIYIISKPKLVMQAADGEKSA</sequence>
<proteinExistence type="predicted"/>
<gene>
    <name evidence="7" type="ORF">HA237_03150</name>
    <name evidence="8" type="ORF">J4224_02960</name>
</gene>
<organism evidence="7 9">
    <name type="scientific">Candidatus Iainarchaeum sp</name>
    <dbReference type="NCBI Taxonomy" id="3101447"/>
    <lineage>
        <taxon>Archaea</taxon>
        <taxon>Candidatus Iainarchaeota</taxon>
        <taxon>Candidatus Iainarchaeia</taxon>
        <taxon>Candidatus Iainarchaeales</taxon>
        <taxon>Candidatus Iainarchaeaceae</taxon>
        <taxon>Candidatus Iainarchaeum</taxon>
    </lineage>
</organism>
<dbReference type="GO" id="GO:0022625">
    <property type="term" value="C:cytosolic large ribosomal subunit"/>
    <property type="evidence" value="ECO:0007669"/>
    <property type="project" value="TreeGrafter"/>
</dbReference>
<reference evidence="9" key="1">
    <citation type="journal article" date="2020" name="bioRxiv">
        <title>A rank-normalized archaeal taxonomy based on genome phylogeny resolves widespread incomplete and uneven classifications.</title>
        <authorList>
            <person name="Rinke C."/>
            <person name="Chuvochina M."/>
            <person name="Mussig A.J."/>
            <person name="Chaumeil P.-A."/>
            <person name="Waite D.W."/>
            <person name="Whitman W.B."/>
            <person name="Parks D.H."/>
            <person name="Hugenholtz P."/>
        </authorList>
    </citation>
    <scope>NUCLEOTIDE SEQUENCE [LARGE SCALE GENOMIC DNA]</scope>
</reference>
<dbReference type="AlphaFoldDB" id="A0A7J4IS47"/>
<keyword evidence="3 7" id="KW-0689">Ribosomal protein</keyword>
<keyword evidence="2" id="KW-0694">RNA-binding</keyword>
<comment type="caution">
    <text evidence="7">The sequence shown here is derived from an EMBL/GenBank/DDBJ whole genome shotgun (WGS) entry which is preliminary data.</text>
</comment>
<dbReference type="InterPro" id="IPR036789">
    <property type="entry name" value="Ribosomal_uL6-like_a/b-dom_sf"/>
</dbReference>
<dbReference type="GO" id="GO:0003735">
    <property type="term" value="F:structural constituent of ribosome"/>
    <property type="evidence" value="ECO:0007669"/>
    <property type="project" value="InterPro"/>
</dbReference>
<dbReference type="PROSITE" id="PS00700">
    <property type="entry name" value="RIBOSOMAL_L6_2"/>
    <property type="match status" value="1"/>
</dbReference>
<evidence type="ECO:0000313" key="8">
    <source>
        <dbReference type="EMBL" id="MBS3059362.1"/>
    </source>
</evidence>
<dbReference type="GO" id="GO:0019843">
    <property type="term" value="F:rRNA binding"/>
    <property type="evidence" value="ECO:0007669"/>
    <property type="project" value="UniProtKB-KW"/>
</dbReference>
<evidence type="ECO:0000256" key="2">
    <source>
        <dbReference type="ARBA" id="ARBA00022884"/>
    </source>
</evidence>